<keyword evidence="2" id="KW-1185">Reference proteome</keyword>
<organism evidence="1 2">
    <name type="scientific">Brassica napus</name>
    <name type="common">Rape</name>
    <dbReference type="NCBI Taxonomy" id="3708"/>
    <lineage>
        <taxon>Eukaryota</taxon>
        <taxon>Viridiplantae</taxon>
        <taxon>Streptophyta</taxon>
        <taxon>Embryophyta</taxon>
        <taxon>Tracheophyta</taxon>
        <taxon>Spermatophyta</taxon>
        <taxon>Magnoliopsida</taxon>
        <taxon>eudicotyledons</taxon>
        <taxon>Gunneridae</taxon>
        <taxon>Pentapetalae</taxon>
        <taxon>rosids</taxon>
        <taxon>malvids</taxon>
        <taxon>Brassicales</taxon>
        <taxon>Brassicaceae</taxon>
        <taxon>Brassiceae</taxon>
        <taxon>Brassica</taxon>
    </lineage>
</organism>
<proteinExistence type="predicted"/>
<evidence type="ECO:0000313" key="2">
    <source>
        <dbReference type="Proteomes" id="UP000028999"/>
    </source>
</evidence>
<dbReference type="Proteomes" id="UP000028999">
    <property type="component" value="Unassembled WGS sequence"/>
</dbReference>
<accession>A0A078I0W1</accession>
<dbReference type="EMBL" id="LK032567">
    <property type="protein sequence ID" value="CDY43732.1"/>
    <property type="molecule type" value="Genomic_DNA"/>
</dbReference>
<dbReference type="Gramene" id="CDY43732">
    <property type="protein sequence ID" value="CDY43732"/>
    <property type="gene ID" value="GSBRNA2T00077221001"/>
</dbReference>
<protein>
    <submittedName>
        <fullName evidence="1">BnaAnng07470D protein</fullName>
    </submittedName>
</protein>
<dbReference type="PaxDb" id="3708-A0A078I0W1"/>
<gene>
    <name evidence="1" type="primary">BnaAnng07470D</name>
    <name evidence="1" type="ORF">GSBRNA2T00077221001</name>
</gene>
<sequence length="70" mass="7725">MDSIARLSLVLEKSSSSLCCINAGSGSQVIRSRLALLIRLVLMMCPGQKAPYLRNMANGKIVVIFFRINR</sequence>
<evidence type="ECO:0000313" key="1">
    <source>
        <dbReference type="EMBL" id="CDY43732.1"/>
    </source>
</evidence>
<name>A0A078I0W1_BRANA</name>
<reference evidence="1 2" key="1">
    <citation type="journal article" date="2014" name="Science">
        <title>Plant genetics. Early allopolyploid evolution in the post-Neolithic Brassica napus oilseed genome.</title>
        <authorList>
            <person name="Chalhoub B."/>
            <person name="Denoeud F."/>
            <person name="Liu S."/>
            <person name="Parkin I.A."/>
            <person name="Tang H."/>
            <person name="Wang X."/>
            <person name="Chiquet J."/>
            <person name="Belcram H."/>
            <person name="Tong C."/>
            <person name="Samans B."/>
            <person name="Correa M."/>
            <person name="Da Silva C."/>
            <person name="Just J."/>
            <person name="Falentin C."/>
            <person name="Koh C.S."/>
            <person name="Le Clainche I."/>
            <person name="Bernard M."/>
            <person name="Bento P."/>
            <person name="Noel B."/>
            <person name="Labadie K."/>
            <person name="Alberti A."/>
            <person name="Charles M."/>
            <person name="Arnaud D."/>
            <person name="Guo H."/>
            <person name="Daviaud C."/>
            <person name="Alamery S."/>
            <person name="Jabbari K."/>
            <person name="Zhao M."/>
            <person name="Edger P.P."/>
            <person name="Chelaifa H."/>
            <person name="Tack D."/>
            <person name="Lassalle G."/>
            <person name="Mestiri I."/>
            <person name="Schnel N."/>
            <person name="Le Paslier M.C."/>
            <person name="Fan G."/>
            <person name="Renault V."/>
            <person name="Bayer P.E."/>
            <person name="Golicz A.A."/>
            <person name="Manoli S."/>
            <person name="Lee T.H."/>
            <person name="Thi V.H."/>
            <person name="Chalabi S."/>
            <person name="Hu Q."/>
            <person name="Fan C."/>
            <person name="Tollenaere R."/>
            <person name="Lu Y."/>
            <person name="Battail C."/>
            <person name="Shen J."/>
            <person name="Sidebottom C.H."/>
            <person name="Wang X."/>
            <person name="Canaguier A."/>
            <person name="Chauveau A."/>
            <person name="Berard A."/>
            <person name="Deniot G."/>
            <person name="Guan M."/>
            <person name="Liu Z."/>
            <person name="Sun F."/>
            <person name="Lim Y.P."/>
            <person name="Lyons E."/>
            <person name="Town C.D."/>
            <person name="Bancroft I."/>
            <person name="Wang X."/>
            <person name="Meng J."/>
            <person name="Ma J."/>
            <person name="Pires J.C."/>
            <person name="King G.J."/>
            <person name="Brunel D."/>
            <person name="Delourme R."/>
            <person name="Renard M."/>
            <person name="Aury J.M."/>
            <person name="Adams K.L."/>
            <person name="Batley J."/>
            <person name="Snowdon R.J."/>
            <person name="Tost J."/>
            <person name="Edwards D."/>
            <person name="Zhou Y."/>
            <person name="Hua W."/>
            <person name="Sharpe A.G."/>
            <person name="Paterson A.H."/>
            <person name="Guan C."/>
            <person name="Wincker P."/>
        </authorList>
    </citation>
    <scope>NUCLEOTIDE SEQUENCE [LARGE SCALE GENOMIC DNA]</scope>
    <source>
        <strain evidence="2">cv. Darmor-bzh</strain>
    </source>
</reference>
<dbReference type="AlphaFoldDB" id="A0A078I0W1"/>